<organism evidence="1 2">
    <name type="scientific">Pandoraea anhela</name>
    <dbReference type="NCBI Taxonomy" id="2508295"/>
    <lineage>
        <taxon>Bacteria</taxon>
        <taxon>Pseudomonadati</taxon>
        <taxon>Pseudomonadota</taxon>
        <taxon>Betaproteobacteria</taxon>
        <taxon>Burkholderiales</taxon>
        <taxon>Burkholderiaceae</taxon>
        <taxon>Pandoraea</taxon>
    </lineage>
</organism>
<sequence>MPVIYVPVSQNADPREMDGYQSPLMREGRKATCCGPKRKRVGMALEKQQVTVRELRESTGSYYVFYIYTQYIRIMIEGLEKLLAAGKDNALLRFGLGKAYLDGQHFAIAADHLAHCVAFDPAYTAAWKLLGKARQGAGDADGAREAWTRGIAAAQAHGDRQAEKEMTVFLKRLG</sequence>
<dbReference type="AlphaFoldDB" id="A0A5E4RX23"/>
<name>A0A5E4RX23_9BURK</name>
<evidence type="ECO:0000313" key="1">
    <source>
        <dbReference type="EMBL" id="VVD68026.1"/>
    </source>
</evidence>
<accession>A0A5E4RX23</accession>
<protein>
    <submittedName>
        <fullName evidence="1">TPR repeat-containing protein</fullName>
    </submittedName>
</protein>
<dbReference type="EMBL" id="CABPSB010000001">
    <property type="protein sequence ID" value="VVD68026.1"/>
    <property type="molecule type" value="Genomic_DNA"/>
</dbReference>
<evidence type="ECO:0000313" key="2">
    <source>
        <dbReference type="Proteomes" id="UP000406256"/>
    </source>
</evidence>
<keyword evidence="2" id="KW-1185">Reference proteome</keyword>
<reference evidence="1 2" key="1">
    <citation type="submission" date="2019-08" db="EMBL/GenBank/DDBJ databases">
        <authorList>
            <person name="Peeters C."/>
        </authorList>
    </citation>
    <scope>NUCLEOTIDE SEQUENCE [LARGE SCALE GENOMIC DNA]</scope>
    <source>
        <strain evidence="1 2">LMG 31108</strain>
    </source>
</reference>
<dbReference type="InterPro" id="IPR011990">
    <property type="entry name" value="TPR-like_helical_dom_sf"/>
</dbReference>
<proteinExistence type="predicted"/>
<gene>
    <name evidence="1" type="ORF">PAN31108_00466</name>
</gene>
<dbReference type="SUPFAM" id="SSF48452">
    <property type="entry name" value="TPR-like"/>
    <property type="match status" value="1"/>
</dbReference>
<dbReference type="Proteomes" id="UP000406256">
    <property type="component" value="Unassembled WGS sequence"/>
</dbReference>
<dbReference type="Gene3D" id="1.25.40.10">
    <property type="entry name" value="Tetratricopeptide repeat domain"/>
    <property type="match status" value="1"/>
</dbReference>